<gene>
    <name evidence="1" type="ORF">UY92_C0001G0013</name>
</gene>
<dbReference type="EMBL" id="LCRX01000001">
    <property type="protein sequence ID" value="KKW42999.1"/>
    <property type="molecule type" value="Genomic_DNA"/>
</dbReference>
<dbReference type="AlphaFoldDB" id="A0A0G2BBQ2"/>
<sequence length="112" mass="13621">MKMVFLMLALMFLLLLPVLIRGIWRRRLVRRKLVWRVLDAETVQRERRRLREIKQDLPPGDTYWRPANNDYRHLLAVEFGADVLVMKISDEGEDLWEVFHLCARRHLRTVKR</sequence>
<reference evidence="1 2" key="1">
    <citation type="journal article" date="2015" name="Nature">
        <title>rRNA introns, odd ribosomes, and small enigmatic genomes across a large radiation of phyla.</title>
        <authorList>
            <person name="Brown C.T."/>
            <person name="Hug L.A."/>
            <person name="Thomas B.C."/>
            <person name="Sharon I."/>
            <person name="Castelle C.J."/>
            <person name="Singh A."/>
            <person name="Wilkins M.J."/>
            <person name="Williams K.H."/>
            <person name="Banfield J.F."/>
        </authorList>
    </citation>
    <scope>NUCLEOTIDE SEQUENCE [LARGE SCALE GENOMIC DNA]</scope>
</reference>
<accession>A0A0G2BBQ2</accession>
<organism evidence="1 2">
    <name type="scientific">Candidatus Magasanikbacteria bacterium GW2011_GWA2_56_11</name>
    <dbReference type="NCBI Taxonomy" id="1619044"/>
    <lineage>
        <taxon>Bacteria</taxon>
        <taxon>Candidatus Magasanikiibacteriota</taxon>
    </lineage>
</organism>
<comment type="caution">
    <text evidence="1">The sequence shown here is derived from an EMBL/GenBank/DDBJ whole genome shotgun (WGS) entry which is preliminary data.</text>
</comment>
<evidence type="ECO:0000313" key="2">
    <source>
        <dbReference type="Proteomes" id="UP000033870"/>
    </source>
</evidence>
<protein>
    <submittedName>
        <fullName evidence="1">Uncharacterized protein</fullName>
    </submittedName>
</protein>
<proteinExistence type="predicted"/>
<evidence type="ECO:0000313" key="1">
    <source>
        <dbReference type="EMBL" id="KKW42999.1"/>
    </source>
</evidence>
<dbReference type="Proteomes" id="UP000033870">
    <property type="component" value="Unassembled WGS sequence"/>
</dbReference>
<name>A0A0G2BBQ2_9BACT</name>